<accession>A0A2I0BAS9</accession>
<sequence>MRGAEDALLHCSIASYFSTRPLRVVQSLVDRLAHISVSGRRSKGLMFILENQVNHKPSTWQQLYYSDQHQAKPIGQWRTNQGKFCPNIGLVGRVIQAKDHCSVHLHPYTGAAAYSSRTVCDTRRITGQGKRS</sequence>
<organism evidence="1 2">
    <name type="scientific">Apostasia shenzhenica</name>
    <dbReference type="NCBI Taxonomy" id="1088818"/>
    <lineage>
        <taxon>Eukaryota</taxon>
        <taxon>Viridiplantae</taxon>
        <taxon>Streptophyta</taxon>
        <taxon>Embryophyta</taxon>
        <taxon>Tracheophyta</taxon>
        <taxon>Spermatophyta</taxon>
        <taxon>Magnoliopsida</taxon>
        <taxon>Liliopsida</taxon>
        <taxon>Asparagales</taxon>
        <taxon>Orchidaceae</taxon>
        <taxon>Apostasioideae</taxon>
        <taxon>Apostasia</taxon>
    </lineage>
</organism>
<reference evidence="1 2" key="1">
    <citation type="journal article" date="2017" name="Nature">
        <title>The Apostasia genome and the evolution of orchids.</title>
        <authorList>
            <person name="Zhang G.Q."/>
            <person name="Liu K.W."/>
            <person name="Li Z."/>
            <person name="Lohaus R."/>
            <person name="Hsiao Y.Y."/>
            <person name="Niu S.C."/>
            <person name="Wang J.Y."/>
            <person name="Lin Y.C."/>
            <person name="Xu Q."/>
            <person name="Chen L.J."/>
            <person name="Yoshida K."/>
            <person name="Fujiwara S."/>
            <person name="Wang Z.W."/>
            <person name="Zhang Y.Q."/>
            <person name="Mitsuda N."/>
            <person name="Wang M."/>
            <person name="Liu G.H."/>
            <person name="Pecoraro L."/>
            <person name="Huang H.X."/>
            <person name="Xiao X.J."/>
            <person name="Lin M."/>
            <person name="Wu X.Y."/>
            <person name="Wu W.L."/>
            <person name="Chen Y.Y."/>
            <person name="Chang S.B."/>
            <person name="Sakamoto S."/>
            <person name="Ohme-Takagi M."/>
            <person name="Yagi M."/>
            <person name="Zeng S.J."/>
            <person name="Shen C.Y."/>
            <person name="Yeh C.M."/>
            <person name="Luo Y.B."/>
            <person name="Tsai W.C."/>
            <person name="Van de Peer Y."/>
            <person name="Liu Z.J."/>
        </authorList>
    </citation>
    <scope>NUCLEOTIDE SEQUENCE [LARGE SCALE GENOMIC DNA]</scope>
    <source>
        <strain evidence="2">cv. Shenzhen</strain>
        <tissue evidence="1">Stem</tissue>
    </source>
</reference>
<protein>
    <submittedName>
        <fullName evidence="1">Uncharacterized protein</fullName>
    </submittedName>
</protein>
<proteinExistence type="predicted"/>
<gene>
    <name evidence="1" type="ORF">AXF42_Ash011505</name>
</gene>
<dbReference type="AlphaFoldDB" id="A0A2I0BAS9"/>
<dbReference type="EMBL" id="KZ451899">
    <property type="protein sequence ID" value="PKA64903.1"/>
    <property type="molecule type" value="Genomic_DNA"/>
</dbReference>
<keyword evidence="2" id="KW-1185">Reference proteome</keyword>
<name>A0A2I0BAS9_9ASPA</name>
<evidence type="ECO:0000313" key="2">
    <source>
        <dbReference type="Proteomes" id="UP000236161"/>
    </source>
</evidence>
<dbReference type="Proteomes" id="UP000236161">
    <property type="component" value="Unassembled WGS sequence"/>
</dbReference>
<evidence type="ECO:0000313" key="1">
    <source>
        <dbReference type="EMBL" id="PKA64903.1"/>
    </source>
</evidence>